<evidence type="ECO:0000256" key="1">
    <source>
        <dbReference type="ARBA" id="ARBA00008779"/>
    </source>
</evidence>
<keyword evidence="7" id="KW-0472">Membrane</keyword>
<feature type="transmembrane region" description="Helical" evidence="7">
    <location>
        <begin position="1168"/>
        <end position="1190"/>
    </location>
</feature>
<evidence type="ECO:0000256" key="3">
    <source>
        <dbReference type="ARBA" id="ARBA00022801"/>
    </source>
</evidence>
<keyword evidence="5" id="KW-0325">Glycoprotein</keyword>
<dbReference type="GO" id="GO:0008484">
    <property type="term" value="F:sulfuric ester hydrolase activity"/>
    <property type="evidence" value="ECO:0007669"/>
    <property type="project" value="InterPro"/>
</dbReference>
<evidence type="ECO:0000259" key="8">
    <source>
        <dbReference type="Pfam" id="PF00884"/>
    </source>
</evidence>
<evidence type="ECO:0000256" key="7">
    <source>
        <dbReference type="SAM" id="Phobius"/>
    </source>
</evidence>
<dbReference type="InParanoid" id="A0A2R5GLT2"/>
<dbReference type="InterPro" id="IPR017850">
    <property type="entry name" value="Alkaline_phosphatase_core_sf"/>
</dbReference>
<keyword evidence="3" id="KW-0378">Hydrolase</keyword>
<feature type="region of interest" description="Disordered" evidence="6">
    <location>
        <begin position="978"/>
        <end position="1034"/>
    </location>
</feature>
<feature type="domain" description="Sulfatase N-terminal" evidence="8">
    <location>
        <begin position="350"/>
        <end position="719"/>
    </location>
</feature>
<comment type="similarity">
    <text evidence="1">Belongs to the sulfatase family.</text>
</comment>
<dbReference type="PANTHER" id="PTHR10342">
    <property type="entry name" value="ARYLSULFATASE"/>
    <property type="match status" value="1"/>
</dbReference>
<feature type="transmembrane region" description="Helical" evidence="7">
    <location>
        <begin position="1197"/>
        <end position="1219"/>
    </location>
</feature>
<dbReference type="GO" id="GO:0046872">
    <property type="term" value="F:metal ion binding"/>
    <property type="evidence" value="ECO:0007669"/>
    <property type="project" value="UniProtKB-KW"/>
</dbReference>
<keyword evidence="7" id="KW-1133">Transmembrane helix</keyword>
<dbReference type="SUPFAM" id="SSF53649">
    <property type="entry name" value="Alkaline phosphatase-like"/>
    <property type="match status" value="1"/>
</dbReference>
<evidence type="ECO:0000256" key="4">
    <source>
        <dbReference type="ARBA" id="ARBA00022837"/>
    </source>
</evidence>
<evidence type="ECO:0000256" key="6">
    <source>
        <dbReference type="SAM" id="MobiDB-lite"/>
    </source>
</evidence>
<keyword evidence="10" id="KW-1185">Reference proteome</keyword>
<keyword evidence="2" id="KW-0479">Metal-binding</keyword>
<feature type="transmembrane region" description="Helical" evidence="7">
    <location>
        <begin position="1251"/>
        <end position="1273"/>
    </location>
</feature>
<dbReference type="InterPro" id="IPR047115">
    <property type="entry name" value="ARSB"/>
</dbReference>
<proteinExistence type="inferred from homology"/>
<keyword evidence="4" id="KW-0106">Calcium</keyword>
<dbReference type="EMBL" id="BEYU01000109">
    <property type="protein sequence ID" value="GBG31856.1"/>
    <property type="molecule type" value="Genomic_DNA"/>
</dbReference>
<evidence type="ECO:0000256" key="2">
    <source>
        <dbReference type="ARBA" id="ARBA00022723"/>
    </source>
</evidence>
<dbReference type="Gene3D" id="3.30.1120.10">
    <property type="match status" value="1"/>
</dbReference>
<comment type="caution">
    <text evidence="9">The sequence shown here is derived from an EMBL/GenBank/DDBJ whole genome shotgun (WGS) entry which is preliminary data.</text>
</comment>
<evidence type="ECO:0000313" key="9">
    <source>
        <dbReference type="EMBL" id="GBG31856.1"/>
    </source>
</evidence>
<dbReference type="PROSITE" id="PS00149">
    <property type="entry name" value="SULFATASE_2"/>
    <property type="match status" value="1"/>
</dbReference>
<dbReference type="OrthoDB" id="408574at2759"/>
<feature type="region of interest" description="Disordered" evidence="6">
    <location>
        <begin position="910"/>
        <end position="947"/>
    </location>
</feature>
<accession>A0A2R5GLT2</accession>
<sequence length="1341" mass="146084">MLPRSREPPHCARLLRRDVSTSGLPTQTSERIRKALSNAEAAAVAGIAKTAIMVKVKVLAIALVAATILPEAQGLCKGKKCGFIAEANCQGYASLEEAEALCAESHGTLCSLSDLKRRKIVRKEAREFSCTDEDDVDVWPEYFWTSSTCKRRGVAGRKIFRHERKKVSCETDAEASLGIACCGAKGELQDSTEDAEEEGSDGEDDDSNEKEVSDDETQCAAKAQDVAACQAEPRCVFYFARSSKDNLPYGCHAAQTFCDFETEAQCASRCNNWRCEWSKNSCQQRQNRSYPALTFDADLDDAENTRCAVLGVGENTREAGEACETDSGCKWMCDRCRARPRANSTSTRKPHIILSLADDLGWNDIGYQNSAIDTPTLNGLAADGIKLTRHYQYRFCSPSRSMLLTGMFAWRYGQQTDMNMNPFTSLRCGMQPEMTMLPELLKTAGYATHMVGKWHLGHYQTRFIPTERGFDSFVGYFGGVQSMTVDGEEIFSSNRCSCPGEDKLRTCAWAKFTNCATARELFNATAGQEVTQVPREAYIDTIDYADLLFADEAARIIENHDLNAGPMFLFTSWDSPHNPHEAPERFMASSKIGNSTCALRTRRKLAGMVNALDTVNKVVLDALEARGMWDDTLFIFASDNGGNNEGKGTDYCPTRYVDQKIGSNYPLRGQKFTFWEGGVRTHAFIAGGANVLPQSVRGTSYDGLVSSTDWFKTILDAAGLSPMREQDGLDSKSHWAAFTSGGTNPRHDLPLQVWGDRERFVFYAQVDGSLLKFLRGYPGYLNGIEWKRLSKEARREDTWDFIHLPEELDLDAHPEAVALGAAPAFLCEDTPCIFNLTADPSEIVNLGDDAGLVSMMESLLEPYVETELAFQRSGLCSIDGKYLLFDTRAITQARQCGCFAPWLTRDPNADPDRSAGAFGGAADFPHRTEAPPSLRNPKSAQPQWGAARVEVESGMVATGATLAGGEKKVELAGDELARDELARRGGKPATQRNATQGDGEKSGAGEQERKRDREGDAGSGGTMPARTGPEEMLGQERGLKMPLRREARPSAGACACVAAVLAVFAVISTSMLVGSTEYATYSMGPFAVSNVRLATVSHTGTVLVASGMSTFGSVDDTACLDETISTNITGTTTSITSNNFQDWGYPYGFCDEPEGSAGIPMQARALQAFIIILALCAIVCTSLLCGTCAFKRRSRPFSLAAIFAWSGAVAGVLAIAQIASWKYSRDLRAGIAYMPVRIGSSMYGLQVETELSYGSGFVGLTSSTLVIIVAALYSMHARNEIRRQLADEEDALPPRVPGGSPADYNIDVGNYKQEFSADELAMGKNAKRGEVDHTTVVLSAV</sequence>
<name>A0A2R5GLT2_9STRA</name>
<dbReference type="Pfam" id="PF00884">
    <property type="entry name" value="Sulfatase"/>
    <property type="match status" value="1"/>
</dbReference>
<dbReference type="Proteomes" id="UP000241890">
    <property type="component" value="Unassembled WGS sequence"/>
</dbReference>
<dbReference type="InterPro" id="IPR000917">
    <property type="entry name" value="Sulfatase_N"/>
</dbReference>
<dbReference type="InterPro" id="IPR024607">
    <property type="entry name" value="Sulfatase_CS"/>
</dbReference>
<protein>
    <submittedName>
        <fullName evidence="9">Arylsulfatase B</fullName>
    </submittedName>
</protein>
<evidence type="ECO:0000256" key="5">
    <source>
        <dbReference type="ARBA" id="ARBA00023180"/>
    </source>
</evidence>
<gene>
    <name evidence="9" type="ORF">FCC1311_080812</name>
</gene>
<evidence type="ECO:0000313" key="10">
    <source>
        <dbReference type="Proteomes" id="UP000241890"/>
    </source>
</evidence>
<feature type="region of interest" description="Disordered" evidence="6">
    <location>
        <begin position="192"/>
        <end position="216"/>
    </location>
</feature>
<dbReference type="CDD" id="cd16029">
    <property type="entry name" value="4-S"/>
    <property type="match status" value="1"/>
</dbReference>
<organism evidence="9 10">
    <name type="scientific">Hondaea fermentalgiana</name>
    <dbReference type="NCBI Taxonomy" id="2315210"/>
    <lineage>
        <taxon>Eukaryota</taxon>
        <taxon>Sar</taxon>
        <taxon>Stramenopiles</taxon>
        <taxon>Bigyra</taxon>
        <taxon>Labyrinthulomycetes</taxon>
        <taxon>Thraustochytrida</taxon>
        <taxon>Thraustochytriidae</taxon>
        <taxon>Hondaea</taxon>
    </lineage>
</organism>
<feature type="compositionally biased region" description="Basic and acidic residues" evidence="6">
    <location>
        <begin position="998"/>
        <end position="1016"/>
    </location>
</feature>
<dbReference type="PANTHER" id="PTHR10342:SF274">
    <property type="entry name" value="ARYLSULFATASE B"/>
    <property type="match status" value="1"/>
</dbReference>
<dbReference type="Gene3D" id="3.40.720.10">
    <property type="entry name" value="Alkaline Phosphatase, subunit A"/>
    <property type="match status" value="1"/>
</dbReference>
<reference evidence="9 10" key="1">
    <citation type="submission" date="2017-12" db="EMBL/GenBank/DDBJ databases">
        <title>Sequencing, de novo assembly and annotation of complete genome of a new Thraustochytrid species, strain FCC1311.</title>
        <authorList>
            <person name="Sedici K."/>
            <person name="Godart F."/>
            <person name="Aiese Cigliano R."/>
            <person name="Sanseverino W."/>
            <person name="Barakat M."/>
            <person name="Ortet P."/>
            <person name="Marechal E."/>
            <person name="Cagnac O."/>
            <person name="Amato A."/>
        </authorList>
    </citation>
    <scope>NUCLEOTIDE SEQUENCE [LARGE SCALE GENOMIC DNA]</scope>
</reference>
<keyword evidence="7" id="KW-0812">Transmembrane</keyword>